<dbReference type="EMBL" id="CZPT02001329">
    <property type="protein sequence ID" value="SCU69900.1"/>
    <property type="molecule type" value="Genomic_DNA"/>
</dbReference>
<name>A0A1G4ICE5_TRYEQ</name>
<sequence>MPFPQTPLHGILKLMLHGRGFPKVGTSRPHWTLSTTELICARMHCWRSALTCYDFLHKRRLPVAAEAIFFLYLQLRSVSSGDSCDSVSCDSVRHCSIPFLPPRGDAVLDGAPPKPASMKESNSIHCIANDVSDLELPFATLFLLRCAEHQSTLRPLYHRLQFAVRKLRNSSQARADGKTSADASGGRFLDHEEDKDRCVFLKGLLSVLSAPCVIINLSLEHNGRRGRWPDVLRTVHNLHHYNLLNSYLIELHKMYTRCEVKYVLTKMGHDVHYRKCIEPPSLAPLMGMLLTEWETYWSMLKGKAEPRCALARMLSPASSDYPLPPECAVGGTDTVERDERIPWLTMAADGNSGGEYGNCASDLTPLRMKLMLEESSLEVLQFVGLTAFAVEGRGDVQAEEEEVFHRLVEVATRGADFAFCARLAQTWANPYLIRPLAGRQSPHIASKLLLLTRLIAKGSASEDVLKMLDDWSSLLSAGCSDSAACLSCASFAALLCPEVVAALAARLTPSLFREEVVEKRLLPCNFALGLHVQEVVVDTLRRGGFHRVAEEFSVRQACIEVAALCKENERCRPEEAVGVMRKYFSQKLYSGDRKHLLFELLEFVGEPRYPQVVDLLLSMCKEPLLEGDVPELVVEMPVLLFDVICYMITERQRPGDAAVLFRLTIDAIRGGGSTPLRGKCEEVPEALHQHSRTYLAIEGAVDSFTMAVASLGLVKGCDKAPRSGCHDDALQWLKLLSEIPSTLFDEPVLVVWLFWTMKAMTQHEEARTEWGHTATSESVTKAGVLKASGNLSRSLKKCGARAVFPPMLLHWLSSNANISWAVATKWLSDHAGEEISKNCRFAFLRLPLGPAALEGLPCRESKEQLFLAVEEELKTDVLHYTNCNLCSIKPPKLNLKSSIEELFERIRYTLLRAWYYELRDPRDTVAGTPVHCGSSESHDPLSLVSGLQPQGGLQRKASYILTMCSVQRALRFLWDGGAATPLEAVDGSSAPRRV</sequence>
<keyword evidence="2" id="KW-1185">Reference proteome</keyword>
<dbReference type="GeneID" id="92375409"/>
<dbReference type="AlphaFoldDB" id="A0A1G4ICE5"/>
<evidence type="ECO:0000313" key="1">
    <source>
        <dbReference type="EMBL" id="SCU69900.1"/>
    </source>
</evidence>
<dbReference type="RefSeq" id="XP_067080790.1">
    <property type="nucleotide sequence ID" value="XM_067224689.1"/>
</dbReference>
<evidence type="ECO:0000313" key="2">
    <source>
        <dbReference type="Proteomes" id="UP000195570"/>
    </source>
</evidence>
<organism evidence="1 2">
    <name type="scientific">Trypanosoma equiperdum</name>
    <dbReference type="NCBI Taxonomy" id="5694"/>
    <lineage>
        <taxon>Eukaryota</taxon>
        <taxon>Discoba</taxon>
        <taxon>Euglenozoa</taxon>
        <taxon>Kinetoplastea</taxon>
        <taxon>Metakinetoplastina</taxon>
        <taxon>Trypanosomatida</taxon>
        <taxon>Trypanosomatidae</taxon>
        <taxon>Trypanosoma</taxon>
    </lineage>
</organism>
<dbReference type="Proteomes" id="UP000195570">
    <property type="component" value="Unassembled WGS sequence"/>
</dbReference>
<gene>
    <name evidence="1" type="ORF">TEOVI_000146900</name>
</gene>
<reference evidence="1" key="1">
    <citation type="submission" date="2016-09" db="EMBL/GenBank/DDBJ databases">
        <authorList>
            <person name="Hebert L."/>
            <person name="Moumen B."/>
        </authorList>
    </citation>
    <scope>NUCLEOTIDE SEQUENCE [LARGE SCALE GENOMIC DNA]</scope>
    <source>
        <strain evidence="1">OVI</strain>
    </source>
</reference>
<dbReference type="VEuPathDB" id="TriTrypDB:TEOVI_000146900"/>
<protein>
    <submittedName>
        <fullName evidence="1">Uncharacterized protein</fullName>
    </submittedName>
</protein>
<proteinExistence type="predicted"/>
<accession>A0A1G4ICE5</accession>
<comment type="caution">
    <text evidence="1">The sequence shown here is derived from an EMBL/GenBank/DDBJ whole genome shotgun (WGS) entry which is preliminary data.</text>
</comment>